<reference evidence="2 4" key="2">
    <citation type="submission" date="2016-11" db="EMBL/GenBank/DDBJ databases">
        <title>Whole genomes of Flavobacteriaceae.</title>
        <authorList>
            <person name="Stine C."/>
            <person name="Li C."/>
            <person name="Tadesse D."/>
        </authorList>
    </citation>
    <scope>NUCLEOTIDE SEQUENCE [LARGE SCALE GENOMIC DNA]</scope>
    <source>
        <strain evidence="2 4">ATCC 29551</strain>
    </source>
</reference>
<dbReference type="Proteomes" id="UP000028712">
    <property type="component" value="Unassembled WGS sequence"/>
</dbReference>
<dbReference type="Proteomes" id="UP000198424">
    <property type="component" value="Unassembled WGS sequence"/>
</dbReference>
<name>A0A086ARZ6_FLAHY</name>
<sequence>MTFSQTETDSISYNLIFKVNYPPESYGVEDIDFNKEKPECVFELKGKTPLKYSFRLQNDSIASLYQFKNNKFEHQENVHYQSIFWHFDKDILFSNFKVVDFDNDGDEDLLCWVFSNINGNEWTIVFINDQTQQKLVRLYNAADETDIWGKPRFDKVTNTIHTELYGSAFGTSAESSYKLQDNLTVIPLTKYFQDRTGKRMYDYEYIGINGKWKLKSKNRVKQ</sequence>
<gene>
    <name evidence="2" type="ORF">B0A62_03840</name>
    <name evidence="1" type="ORF">IW20_02980</name>
</gene>
<dbReference type="STRING" id="991.IW20_02980"/>
<organism evidence="1 3">
    <name type="scientific">Flavobacterium hydatis</name>
    <name type="common">Cytophaga aquatilis</name>
    <dbReference type="NCBI Taxonomy" id="991"/>
    <lineage>
        <taxon>Bacteria</taxon>
        <taxon>Pseudomonadati</taxon>
        <taxon>Bacteroidota</taxon>
        <taxon>Flavobacteriia</taxon>
        <taxon>Flavobacteriales</taxon>
        <taxon>Flavobacteriaceae</taxon>
        <taxon>Flavobacterium</taxon>
    </lineage>
</organism>
<dbReference type="EMBL" id="MUGY01000004">
    <property type="protein sequence ID" value="OXA96408.1"/>
    <property type="molecule type" value="Genomic_DNA"/>
</dbReference>
<evidence type="ECO:0000313" key="1">
    <source>
        <dbReference type="EMBL" id="KFF19460.1"/>
    </source>
</evidence>
<evidence type="ECO:0000313" key="3">
    <source>
        <dbReference type="Proteomes" id="UP000028712"/>
    </source>
</evidence>
<comment type="caution">
    <text evidence="1">The sequence shown here is derived from an EMBL/GenBank/DDBJ whole genome shotgun (WGS) entry which is preliminary data.</text>
</comment>
<reference evidence="1 3" key="1">
    <citation type="submission" date="2014-07" db="EMBL/GenBank/DDBJ databases">
        <title>Genome of Flavobacterium hydatis DSM 2063.</title>
        <authorList>
            <person name="Pipes S.E."/>
            <person name="Stropko S.J."/>
            <person name="Newman J.D."/>
        </authorList>
    </citation>
    <scope>NUCLEOTIDE SEQUENCE [LARGE SCALE GENOMIC DNA]</scope>
    <source>
        <strain evidence="1 3">DSM 2063</strain>
    </source>
</reference>
<dbReference type="eggNOG" id="ENOG5030YMI">
    <property type="taxonomic scope" value="Bacteria"/>
</dbReference>
<keyword evidence="4" id="KW-1185">Reference proteome</keyword>
<dbReference type="EMBL" id="JPRM01000003">
    <property type="protein sequence ID" value="KFF19460.1"/>
    <property type="molecule type" value="Genomic_DNA"/>
</dbReference>
<protein>
    <submittedName>
        <fullName evidence="1">Uncharacterized protein</fullName>
    </submittedName>
</protein>
<proteinExistence type="predicted"/>
<accession>A0A086ARZ6</accession>
<dbReference type="AlphaFoldDB" id="A0A086ARZ6"/>
<evidence type="ECO:0000313" key="4">
    <source>
        <dbReference type="Proteomes" id="UP000198424"/>
    </source>
</evidence>
<evidence type="ECO:0000313" key="2">
    <source>
        <dbReference type="EMBL" id="OXA96408.1"/>
    </source>
</evidence>